<dbReference type="EMBL" id="NXEJ01000006">
    <property type="protein sequence ID" value="POO51638.1"/>
    <property type="molecule type" value="Genomic_DNA"/>
</dbReference>
<comment type="caution">
    <text evidence="1">The sequence shown here is derived from an EMBL/GenBank/DDBJ whole genome shotgun (WGS) entry which is preliminary data.</text>
</comment>
<name>A0AAE5VPW6_9HYPH</name>
<proteinExistence type="predicted"/>
<sequence>MVSGCAGKEARLIAAANTRGKAAADVNLPDLPEECRQKMGRVVPKYGAEKPPNTQLRWEISADAVDSRTGRCAGFYDGVKTRLSRQETR</sequence>
<reference evidence="1 2" key="1">
    <citation type="journal article" date="2018" name="Syst. Appl. Microbiol.">
        <title>Agrobacterium rosae sp. nov., isolated from galls on different agricultural crops.</title>
        <authorList>
            <person name="Kuzmanovic N."/>
            <person name="Pulawska J."/>
            <person name="Smalla K."/>
            <person name="Nesme X."/>
        </authorList>
    </citation>
    <scope>NUCLEOTIDE SEQUENCE [LARGE SCALE GENOMIC DNA]</scope>
    <source>
        <strain evidence="1 2">NCPPB 1650</strain>
    </source>
</reference>
<dbReference type="Proteomes" id="UP000237447">
    <property type="component" value="Unassembled WGS sequence"/>
</dbReference>
<protein>
    <submittedName>
        <fullName evidence="1">Uncharacterized protein</fullName>
    </submittedName>
</protein>
<evidence type="ECO:0000313" key="1">
    <source>
        <dbReference type="EMBL" id="POO51638.1"/>
    </source>
</evidence>
<gene>
    <name evidence="1" type="ORF">CPJ18_11145</name>
</gene>
<accession>A0AAE5VPW6</accession>
<dbReference type="AlphaFoldDB" id="A0AAE5VPW6"/>
<evidence type="ECO:0000313" key="2">
    <source>
        <dbReference type="Proteomes" id="UP000237447"/>
    </source>
</evidence>
<organism evidence="1 2">
    <name type="scientific">Agrobacterium rosae</name>
    <dbReference type="NCBI Taxonomy" id="1972867"/>
    <lineage>
        <taxon>Bacteria</taxon>
        <taxon>Pseudomonadati</taxon>
        <taxon>Pseudomonadota</taxon>
        <taxon>Alphaproteobacteria</taxon>
        <taxon>Hyphomicrobiales</taxon>
        <taxon>Rhizobiaceae</taxon>
        <taxon>Rhizobium/Agrobacterium group</taxon>
        <taxon>Agrobacterium</taxon>
    </lineage>
</organism>